<evidence type="ECO:0000313" key="2">
    <source>
        <dbReference type="Proteomes" id="UP000242519"/>
    </source>
</evidence>
<name>A0A218YTZ5_9HELO</name>
<gene>
    <name evidence="1" type="ORF">B2J93_7107</name>
</gene>
<reference evidence="1 2" key="1">
    <citation type="submission" date="2017-04" db="EMBL/GenBank/DDBJ databases">
        <title>Draft genome sequence of Marssonina coronaria NL1: causal agent of apple blotch.</title>
        <authorList>
            <person name="Cheng Q."/>
        </authorList>
    </citation>
    <scope>NUCLEOTIDE SEQUENCE [LARGE SCALE GENOMIC DNA]</scope>
    <source>
        <strain evidence="1 2">NL1</strain>
    </source>
</reference>
<evidence type="ECO:0000313" key="1">
    <source>
        <dbReference type="EMBL" id="OWO98845.1"/>
    </source>
</evidence>
<dbReference type="AlphaFoldDB" id="A0A218YTZ5"/>
<sequence>MEMLSFRHPASILHEAKKNGGNLPSMSFADFSCMEELFIIADTTEDRKGIPDAKLREFTEQAAEIMAKFLTPLPDLKAHRWRAVKHPADKSKRWTKDIPRAPEQYERMCYEQNMDEARPKKNDSLPIRWTRFGIWLCGMEFSAICGKYGKGMEAE</sequence>
<dbReference type="InParanoid" id="A0A218YTZ5"/>
<comment type="caution">
    <text evidence="1">The sequence shown here is derived from an EMBL/GenBank/DDBJ whole genome shotgun (WGS) entry which is preliminary data.</text>
</comment>
<organism evidence="1 2">
    <name type="scientific">Diplocarpon coronariae</name>
    <dbReference type="NCBI Taxonomy" id="2795749"/>
    <lineage>
        <taxon>Eukaryota</taxon>
        <taxon>Fungi</taxon>
        <taxon>Dikarya</taxon>
        <taxon>Ascomycota</taxon>
        <taxon>Pezizomycotina</taxon>
        <taxon>Leotiomycetes</taxon>
        <taxon>Helotiales</taxon>
        <taxon>Drepanopezizaceae</taxon>
        <taxon>Diplocarpon</taxon>
    </lineage>
</organism>
<keyword evidence="2" id="KW-1185">Reference proteome</keyword>
<dbReference type="EMBL" id="MZNU01000377">
    <property type="protein sequence ID" value="OWO98845.1"/>
    <property type="molecule type" value="Genomic_DNA"/>
</dbReference>
<accession>A0A218YTZ5</accession>
<proteinExistence type="predicted"/>
<protein>
    <submittedName>
        <fullName evidence="1">Acyl carrier protein</fullName>
    </submittedName>
</protein>
<dbReference type="Proteomes" id="UP000242519">
    <property type="component" value="Unassembled WGS sequence"/>
</dbReference>